<name>A0ABQ9GDX5_9NEOP</name>
<evidence type="ECO:0000313" key="4">
    <source>
        <dbReference type="Proteomes" id="UP001159363"/>
    </source>
</evidence>
<sequence length="422" mass="47449">MQLVRIAVSRKRKKYSLGPCTLPAKRRSDKGNTAMRIKCTIASKCKSSELAYIVFVALLLPMGLSAVALQFYWGKVYEYTGRTFSSLVGKRASQTHCNAVQVDSLTEKQRRYIACLHFYLIHRGGYEDLAAAPFLNQIYWAGFQEAGGGEGDHKVGIPPPRAILDTGWIWAAFNIEILRADQGEARLVWSSAGMQGCGNGRSPRRPADQRHRPARFPHAEIRERPRKESNPVRLGGNAHFTVNGVYQQSACYEEVLDWVSHRSAIQHRGGLQETWLPTTGEHRESSTPSGAYDVTSRVVGCVAELSRRCGRECTRHLQNVLSVRKSFFACELGTELKVELTVKNQVHKCNTPAPDLEVFFRHTVYVPLLDHFVQDVEERFPRDTLGACSLFELMPRSTKTKNNPPMNDAIIRKIVSKYSGLL</sequence>
<dbReference type="EMBL" id="JARBHB010000014">
    <property type="protein sequence ID" value="KAJ8869279.1"/>
    <property type="molecule type" value="Genomic_DNA"/>
</dbReference>
<feature type="region of interest" description="Disordered" evidence="1">
    <location>
        <begin position="197"/>
        <end position="218"/>
    </location>
</feature>
<organism evidence="3 4">
    <name type="scientific">Dryococelus australis</name>
    <dbReference type="NCBI Taxonomy" id="614101"/>
    <lineage>
        <taxon>Eukaryota</taxon>
        <taxon>Metazoa</taxon>
        <taxon>Ecdysozoa</taxon>
        <taxon>Arthropoda</taxon>
        <taxon>Hexapoda</taxon>
        <taxon>Insecta</taxon>
        <taxon>Pterygota</taxon>
        <taxon>Neoptera</taxon>
        <taxon>Polyneoptera</taxon>
        <taxon>Phasmatodea</taxon>
        <taxon>Verophasmatodea</taxon>
        <taxon>Anareolatae</taxon>
        <taxon>Phasmatidae</taxon>
        <taxon>Eurycanthinae</taxon>
        <taxon>Dryococelus</taxon>
    </lineage>
</organism>
<keyword evidence="2" id="KW-0472">Membrane</keyword>
<proteinExistence type="predicted"/>
<keyword evidence="4" id="KW-1185">Reference proteome</keyword>
<evidence type="ECO:0000313" key="3">
    <source>
        <dbReference type="EMBL" id="KAJ8869279.1"/>
    </source>
</evidence>
<keyword evidence="2" id="KW-1133">Transmembrane helix</keyword>
<reference evidence="3 4" key="1">
    <citation type="submission" date="2023-02" db="EMBL/GenBank/DDBJ databases">
        <title>LHISI_Scaffold_Assembly.</title>
        <authorList>
            <person name="Stuart O.P."/>
            <person name="Cleave R."/>
            <person name="Magrath M.J.L."/>
            <person name="Mikheyev A.S."/>
        </authorList>
    </citation>
    <scope>NUCLEOTIDE SEQUENCE [LARGE SCALE GENOMIC DNA]</scope>
    <source>
        <strain evidence="3">Daus_M_001</strain>
        <tissue evidence="3">Leg muscle</tissue>
    </source>
</reference>
<evidence type="ECO:0000256" key="2">
    <source>
        <dbReference type="SAM" id="Phobius"/>
    </source>
</evidence>
<feature type="transmembrane region" description="Helical" evidence="2">
    <location>
        <begin position="50"/>
        <end position="73"/>
    </location>
</feature>
<evidence type="ECO:0000256" key="1">
    <source>
        <dbReference type="SAM" id="MobiDB-lite"/>
    </source>
</evidence>
<protein>
    <submittedName>
        <fullName evidence="3">Uncharacterized protein</fullName>
    </submittedName>
</protein>
<dbReference type="Proteomes" id="UP001159363">
    <property type="component" value="Chromosome 13"/>
</dbReference>
<gene>
    <name evidence="3" type="ORF">PR048_030851</name>
</gene>
<keyword evidence="2" id="KW-0812">Transmembrane</keyword>
<accession>A0ABQ9GDX5</accession>
<feature type="compositionally biased region" description="Basic and acidic residues" evidence="1">
    <location>
        <begin position="205"/>
        <end position="218"/>
    </location>
</feature>
<comment type="caution">
    <text evidence="3">The sequence shown here is derived from an EMBL/GenBank/DDBJ whole genome shotgun (WGS) entry which is preliminary data.</text>
</comment>